<comment type="caution">
    <text evidence="1">The sequence shown here is derived from an EMBL/GenBank/DDBJ whole genome shotgun (WGS) entry which is preliminary data.</text>
</comment>
<gene>
    <name evidence="1" type="ORF">K1Y79_12035</name>
</gene>
<dbReference type="InterPro" id="IPR002763">
    <property type="entry name" value="DUF72"/>
</dbReference>
<reference evidence="1 2" key="1">
    <citation type="submission" date="2021-08" db="EMBL/GenBank/DDBJ databases">
        <title>The genome sequence of Chitinophaga sp. B61.</title>
        <authorList>
            <person name="Zhang X."/>
        </authorList>
    </citation>
    <scope>NUCLEOTIDE SEQUENCE [LARGE SCALE GENOMIC DNA]</scope>
    <source>
        <strain evidence="1 2">B61</strain>
    </source>
</reference>
<dbReference type="EMBL" id="JAICCF010000002">
    <property type="protein sequence ID" value="MBW8685063.1"/>
    <property type="molecule type" value="Genomic_DNA"/>
</dbReference>
<dbReference type="Pfam" id="PF01904">
    <property type="entry name" value="DUF72"/>
    <property type="match status" value="1"/>
</dbReference>
<dbReference type="PANTHER" id="PTHR30348">
    <property type="entry name" value="UNCHARACTERIZED PROTEIN YECE"/>
    <property type="match status" value="1"/>
</dbReference>
<proteinExistence type="predicted"/>
<dbReference type="Gene3D" id="3.20.20.410">
    <property type="entry name" value="Protein of unknown function UPF0759"/>
    <property type="match status" value="1"/>
</dbReference>
<dbReference type="RefSeq" id="WP_220250264.1">
    <property type="nucleotide sequence ID" value="NZ_JAICCF010000002.1"/>
</dbReference>
<dbReference type="InterPro" id="IPR036520">
    <property type="entry name" value="UPF0759_sf"/>
</dbReference>
<dbReference type="PANTHER" id="PTHR30348:SF4">
    <property type="entry name" value="DUF72 DOMAIN-CONTAINING PROTEIN"/>
    <property type="match status" value="1"/>
</dbReference>
<organism evidence="1 2">
    <name type="scientific">Chitinophaga rhizophila</name>
    <dbReference type="NCBI Taxonomy" id="2866212"/>
    <lineage>
        <taxon>Bacteria</taxon>
        <taxon>Pseudomonadati</taxon>
        <taxon>Bacteroidota</taxon>
        <taxon>Chitinophagia</taxon>
        <taxon>Chitinophagales</taxon>
        <taxon>Chitinophagaceae</taxon>
        <taxon>Chitinophaga</taxon>
    </lineage>
</organism>
<protein>
    <submittedName>
        <fullName evidence="1">DUF72 domain-containing protein</fullName>
    </submittedName>
</protein>
<evidence type="ECO:0000313" key="2">
    <source>
        <dbReference type="Proteomes" id="UP000812961"/>
    </source>
</evidence>
<accession>A0ABS7GEX8</accession>
<evidence type="ECO:0000313" key="1">
    <source>
        <dbReference type="EMBL" id="MBW8685063.1"/>
    </source>
</evidence>
<keyword evidence="2" id="KW-1185">Reference proteome</keyword>
<sequence>MAKGKIHIGTSGWSYKHWREIFYPPAVKPADYLSYYADHFHVSEINMSFYRLPTLATVEKWAHTVNSRFRFCPKISRFVTHTKKLNDPELTLPRFFDIFDPVHKHLGPILIQLPERLPFNKEKAAHFFKVLTQYKGHSFALEPRHTSWMEDEAIALLKRYKIAFVIADAGDRWPYGEFVTAKHIYVRFHGPDGSYAKSYDNTVLKKYARKMIAWRDEGHTVWVFFNNDIHGYAFENARTLIEYTAETSI</sequence>
<name>A0ABS7GEX8_9BACT</name>
<dbReference type="Proteomes" id="UP000812961">
    <property type="component" value="Unassembled WGS sequence"/>
</dbReference>
<dbReference type="SUPFAM" id="SSF117396">
    <property type="entry name" value="TM1631-like"/>
    <property type="match status" value="1"/>
</dbReference>